<dbReference type="AlphaFoldDB" id="A0A4U0PCF6"/>
<dbReference type="InterPro" id="IPR000468">
    <property type="entry name" value="Barstar"/>
</dbReference>
<gene>
    <name evidence="3" type="ORF">FAZ21_18140</name>
</gene>
<protein>
    <submittedName>
        <fullName evidence="3">Barnase inhibitor</fullName>
    </submittedName>
</protein>
<reference evidence="3 4" key="1">
    <citation type="submission" date="2019-04" db="EMBL/GenBank/DDBJ databases">
        <title>Chitiniphilus eburnea sp. nov., a novel chitinolytic bacterium isolated from aquaculture sludge.</title>
        <authorList>
            <person name="Sheng M."/>
        </authorList>
    </citation>
    <scope>NUCLEOTIDE SEQUENCE [LARGE SCALE GENOMIC DNA]</scope>
    <source>
        <strain evidence="3 4">HX-2-15</strain>
    </source>
</reference>
<accession>A0A4U0PCF6</accession>
<evidence type="ECO:0000313" key="4">
    <source>
        <dbReference type="Proteomes" id="UP000310016"/>
    </source>
</evidence>
<dbReference type="Pfam" id="PF01337">
    <property type="entry name" value="Barstar"/>
    <property type="match status" value="1"/>
</dbReference>
<dbReference type="OrthoDB" id="5295683at2"/>
<organism evidence="3 4">
    <name type="scientific">Chitiniphilus eburneus</name>
    <dbReference type="NCBI Taxonomy" id="2571148"/>
    <lineage>
        <taxon>Bacteria</taxon>
        <taxon>Pseudomonadati</taxon>
        <taxon>Pseudomonadota</taxon>
        <taxon>Betaproteobacteria</taxon>
        <taxon>Neisseriales</taxon>
        <taxon>Chitinibacteraceae</taxon>
        <taxon>Chitiniphilus</taxon>
    </lineage>
</organism>
<dbReference type="InterPro" id="IPR035905">
    <property type="entry name" value="Barstar-like_sf"/>
</dbReference>
<evidence type="ECO:0000256" key="1">
    <source>
        <dbReference type="ARBA" id="ARBA00006845"/>
    </source>
</evidence>
<dbReference type="Gene3D" id="3.30.370.10">
    <property type="entry name" value="Barstar-like"/>
    <property type="match status" value="1"/>
</dbReference>
<dbReference type="RefSeq" id="WP_136774844.1">
    <property type="nucleotide sequence ID" value="NZ_CP156074.1"/>
</dbReference>
<evidence type="ECO:0000259" key="2">
    <source>
        <dbReference type="Pfam" id="PF01337"/>
    </source>
</evidence>
<dbReference type="Proteomes" id="UP000310016">
    <property type="component" value="Unassembled WGS sequence"/>
</dbReference>
<evidence type="ECO:0000313" key="3">
    <source>
        <dbReference type="EMBL" id="TJZ65426.1"/>
    </source>
</evidence>
<keyword evidence="4" id="KW-1185">Reference proteome</keyword>
<sequence>MTEPTHVVLQQIRNLNDVYDQFARQLELPADFGRNLDALHDVLSGSVAGPVVITWRGCLQSLPLLGQDQFDNLLGVLNEVAGERSDLEVRLA</sequence>
<name>A0A4U0PCF6_9NEIS</name>
<comment type="caution">
    <text evidence="3">The sequence shown here is derived from an EMBL/GenBank/DDBJ whole genome shotgun (WGS) entry which is preliminary data.</text>
</comment>
<feature type="domain" description="Barstar (barnase inhibitor)" evidence="2">
    <location>
        <begin position="6"/>
        <end position="86"/>
    </location>
</feature>
<dbReference type="EMBL" id="SUMF01000037">
    <property type="protein sequence ID" value="TJZ65426.1"/>
    <property type="molecule type" value="Genomic_DNA"/>
</dbReference>
<comment type="similarity">
    <text evidence="1">Belongs to the barstar family.</text>
</comment>
<dbReference type="SUPFAM" id="SSF52038">
    <property type="entry name" value="Barstar-related"/>
    <property type="match status" value="1"/>
</dbReference>
<proteinExistence type="inferred from homology"/>